<proteinExistence type="predicted"/>
<protein>
    <submittedName>
        <fullName evidence="1">Uncharacterized protein</fullName>
    </submittedName>
</protein>
<dbReference type="EMBL" id="AEWX01000027">
    <property type="protein sequence ID" value="EGC19423.1"/>
    <property type="molecule type" value="Genomic_DNA"/>
</dbReference>
<reference evidence="1 2" key="1">
    <citation type="submission" date="2011-01" db="EMBL/GenBank/DDBJ databases">
        <authorList>
            <person name="Muzny D."/>
            <person name="Qin X."/>
            <person name="Deng J."/>
            <person name="Jiang H."/>
            <person name="Liu Y."/>
            <person name="Qu J."/>
            <person name="Song X.-Z."/>
            <person name="Zhang L."/>
            <person name="Thornton R."/>
            <person name="Coyle M."/>
            <person name="Francisco L."/>
            <person name="Jackson L."/>
            <person name="Javaid M."/>
            <person name="Korchina V."/>
            <person name="Kovar C."/>
            <person name="Mata R."/>
            <person name="Mathew T."/>
            <person name="Ngo R."/>
            <person name="Nguyen L."/>
            <person name="Nguyen N."/>
            <person name="Okwuonu G."/>
            <person name="Ongeri F."/>
            <person name="Pham C."/>
            <person name="Simmons D."/>
            <person name="Wilczek-Boney K."/>
            <person name="Hale W."/>
            <person name="Jakkamsetti A."/>
            <person name="Pham P."/>
            <person name="Ruth R."/>
            <person name="San Lucas F."/>
            <person name="Warren J."/>
            <person name="Zhang J."/>
            <person name="Zhao Z."/>
            <person name="Zhou C."/>
            <person name="Zhu D."/>
            <person name="Lee S."/>
            <person name="Bess C."/>
            <person name="Blankenburg K."/>
            <person name="Forbes L."/>
            <person name="Fu Q."/>
            <person name="Gubbala S."/>
            <person name="Hirani K."/>
            <person name="Jayaseelan J.C."/>
            <person name="Lara F."/>
            <person name="Munidasa M."/>
            <person name="Palculict T."/>
            <person name="Patil S."/>
            <person name="Pu L.-L."/>
            <person name="Saada N."/>
            <person name="Tang L."/>
            <person name="Weissenberger G."/>
            <person name="Zhu Y."/>
            <person name="Hemphill L."/>
            <person name="Shang Y."/>
            <person name="Youmans B."/>
            <person name="Ayvaz T."/>
            <person name="Ross M."/>
            <person name="Santibanez J."/>
            <person name="Aqrawi P."/>
            <person name="Gross S."/>
            <person name="Joshi V."/>
            <person name="Fowler G."/>
            <person name="Nazareth L."/>
            <person name="Reid J."/>
            <person name="Worley K."/>
            <person name="Petrosino J."/>
            <person name="Highlander S."/>
            <person name="Gibbs R."/>
        </authorList>
    </citation>
    <scope>NUCLEOTIDE SEQUENCE [LARGE SCALE GENOMIC DNA]</scope>
    <source>
        <strain evidence="1 2">DSM 16608</strain>
    </source>
</reference>
<organism evidence="1 2">
    <name type="scientific">Prevotella multiformis DSM 16608</name>
    <dbReference type="NCBI Taxonomy" id="888743"/>
    <lineage>
        <taxon>Bacteria</taxon>
        <taxon>Pseudomonadati</taxon>
        <taxon>Bacteroidota</taxon>
        <taxon>Bacteroidia</taxon>
        <taxon>Bacteroidales</taxon>
        <taxon>Prevotellaceae</taxon>
        <taxon>Prevotella</taxon>
    </lineage>
</organism>
<evidence type="ECO:0000313" key="2">
    <source>
        <dbReference type="Proteomes" id="UP000005697"/>
    </source>
</evidence>
<evidence type="ECO:0000313" key="1">
    <source>
        <dbReference type="EMBL" id="EGC19423.1"/>
    </source>
</evidence>
<dbReference type="Proteomes" id="UP000005697">
    <property type="component" value="Unassembled WGS sequence"/>
</dbReference>
<sequence>MAGFRRALPVLWMAVDALSPAVSVRIFSRLLSVSALPGWKLKSGHLKGDASAGLFPRTSLEPDRDVPGLLFLACCDGAA</sequence>
<keyword evidence="2" id="KW-1185">Reference proteome</keyword>
<name>F0F8P6_9BACT</name>
<accession>F0F8P6</accession>
<dbReference type="AlphaFoldDB" id="F0F8P6"/>
<gene>
    <name evidence="1" type="ORF">HMPREF9141_1963</name>
</gene>
<comment type="caution">
    <text evidence="1">The sequence shown here is derived from an EMBL/GenBank/DDBJ whole genome shotgun (WGS) entry which is preliminary data.</text>
</comment>
<dbReference type="HOGENOM" id="CLU_2603085_0_0_10"/>
<dbReference type="STRING" id="888743.HMPREF9141_1963"/>